<dbReference type="InterPro" id="IPR001810">
    <property type="entry name" value="F-box_dom"/>
</dbReference>
<evidence type="ECO:0000313" key="3">
    <source>
        <dbReference type="WBParaSite" id="ACRNAN_scaffold6877.g10672.t1"/>
    </source>
</evidence>
<dbReference type="AlphaFoldDB" id="A0A914EAJ8"/>
<accession>A0A914EAJ8</accession>
<evidence type="ECO:0000259" key="1">
    <source>
        <dbReference type="Pfam" id="PF00646"/>
    </source>
</evidence>
<feature type="domain" description="F-box" evidence="1">
    <location>
        <begin position="122"/>
        <end position="155"/>
    </location>
</feature>
<dbReference type="InterPro" id="IPR036047">
    <property type="entry name" value="F-box-like_dom_sf"/>
</dbReference>
<dbReference type="Proteomes" id="UP000887540">
    <property type="component" value="Unplaced"/>
</dbReference>
<dbReference type="CDD" id="cd00195">
    <property type="entry name" value="UBCc_UEV"/>
    <property type="match status" value="1"/>
</dbReference>
<dbReference type="SUPFAM" id="SSF54495">
    <property type="entry name" value="UBC-like"/>
    <property type="match status" value="1"/>
</dbReference>
<keyword evidence="2" id="KW-1185">Reference proteome</keyword>
<organism evidence="2 3">
    <name type="scientific">Acrobeloides nanus</name>
    <dbReference type="NCBI Taxonomy" id="290746"/>
    <lineage>
        <taxon>Eukaryota</taxon>
        <taxon>Metazoa</taxon>
        <taxon>Ecdysozoa</taxon>
        <taxon>Nematoda</taxon>
        <taxon>Chromadorea</taxon>
        <taxon>Rhabditida</taxon>
        <taxon>Tylenchina</taxon>
        <taxon>Cephalobomorpha</taxon>
        <taxon>Cephaloboidea</taxon>
        <taxon>Cephalobidae</taxon>
        <taxon>Acrobeloides</taxon>
    </lineage>
</organism>
<dbReference type="InterPro" id="IPR016135">
    <property type="entry name" value="UBQ-conjugating_enzyme/RWD"/>
</dbReference>
<dbReference type="WBParaSite" id="ACRNAN_scaffold6877.g10672.t1">
    <property type="protein sequence ID" value="ACRNAN_scaffold6877.g10672.t1"/>
    <property type="gene ID" value="ACRNAN_scaffold6877.g10672"/>
</dbReference>
<dbReference type="Pfam" id="PF00646">
    <property type="entry name" value="F-box"/>
    <property type="match status" value="1"/>
</dbReference>
<proteinExistence type="predicted"/>
<dbReference type="SUPFAM" id="SSF81383">
    <property type="entry name" value="F-box domain"/>
    <property type="match status" value="1"/>
</dbReference>
<protein>
    <submittedName>
        <fullName evidence="3">F-box domain-containing protein</fullName>
    </submittedName>
</protein>
<reference evidence="3" key="1">
    <citation type="submission" date="2022-11" db="UniProtKB">
        <authorList>
            <consortium name="WormBaseParasite"/>
        </authorList>
    </citation>
    <scope>IDENTIFICATION</scope>
</reference>
<sequence length="523" mass="61093">MSRLPTHIKIQNEFIEIKANSIENVVVEQSKYNVWNLTFIVEDQSYFGKIIFPRNYPVQAPNIQICTTPNLKEPRKLLYLPIIENWKASCTAKEVIKATLNVMKELDQHLNLFYLTPGLNGLQIDILCDILKFLDGLNIDNCSLISKSWKNVIRIYRKILPLRKIDVLVIHQEYNTNNLVVRIFYKTYPRCMERKKYDSSYFYSSMDFAGGEYEELVKIPDFYKTPGKKMNKKSSIHIPEDNHVKISALQNCIFDQIVLDFSDRVSHTRVDFRKLFDLLVDLFGKLVEICGQKIKTIRLDDGKNDNLIAYTSSLYPMIFNYVDADRLHKNVLNEINLIVSNPDCLFNIPNPPTHIELSCDKKNVDFLDWEWEDFVTGFDNLVRIFDCLIQSQRDVSRYSLLANIVDPRYRLDFCSVLVTFCEKVLSVFESTSEPGNFPSQIKIYISQGGDYDQFLQRLFDRRGNLDKKSIKQGYAKGIKFQRSDQWKITFGLTLCDREPREHAYNPSEPVEHAYKLLIKIINP</sequence>
<name>A0A914EAJ8_9BILA</name>
<dbReference type="Gene3D" id="3.10.110.10">
    <property type="entry name" value="Ubiquitin Conjugating Enzyme"/>
    <property type="match status" value="1"/>
</dbReference>
<evidence type="ECO:0000313" key="2">
    <source>
        <dbReference type="Proteomes" id="UP000887540"/>
    </source>
</evidence>